<dbReference type="InterPro" id="IPR008978">
    <property type="entry name" value="HSP20-like_chaperone"/>
</dbReference>
<evidence type="ECO:0000313" key="3">
    <source>
        <dbReference type="EMBL" id="GAH00410.1"/>
    </source>
</evidence>
<dbReference type="Pfam" id="PF00011">
    <property type="entry name" value="HSP20"/>
    <property type="match status" value="1"/>
</dbReference>
<dbReference type="InterPro" id="IPR007052">
    <property type="entry name" value="CS_dom"/>
</dbReference>
<sequence>GAATLCGGTGWRPSLDLYETDDELTVLVDVAGIQPQDVDVVVESEVVRISGNRCRPLDENVSRVHHMEIDFGPFNQAIRLPVPVDPDGASSTYRDGFLVIHLPKKSRISASVSIKADK</sequence>
<proteinExistence type="predicted"/>
<dbReference type="InterPro" id="IPR031107">
    <property type="entry name" value="Small_HSP"/>
</dbReference>
<dbReference type="SUPFAM" id="SSF49764">
    <property type="entry name" value="HSP20-like chaperones"/>
    <property type="match status" value="1"/>
</dbReference>
<accession>X1CWF8</accession>
<dbReference type="AlphaFoldDB" id="X1CWF8"/>
<dbReference type="CDD" id="cd06464">
    <property type="entry name" value="ACD_sHsps-like"/>
    <property type="match status" value="1"/>
</dbReference>
<feature type="non-terminal residue" evidence="3">
    <location>
        <position position="1"/>
    </location>
</feature>
<feature type="domain" description="CS" evidence="2">
    <location>
        <begin position="10"/>
        <end position="113"/>
    </location>
</feature>
<dbReference type="PANTHER" id="PTHR11527">
    <property type="entry name" value="HEAT-SHOCK PROTEIN 20 FAMILY MEMBER"/>
    <property type="match status" value="1"/>
</dbReference>
<evidence type="ECO:0000259" key="1">
    <source>
        <dbReference type="PROSITE" id="PS01031"/>
    </source>
</evidence>
<protein>
    <submittedName>
        <fullName evidence="3">Uncharacterized protein</fullName>
    </submittedName>
</protein>
<dbReference type="PROSITE" id="PS51203">
    <property type="entry name" value="CS"/>
    <property type="match status" value="1"/>
</dbReference>
<dbReference type="PROSITE" id="PS01031">
    <property type="entry name" value="SHSP"/>
    <property type="match status" value="1"/>
</dbReference>
<evidence type="ECO:0000259" key="2">
    <source>
        <dbReference type="PROSITE" id="PS51203"/>
    </source>
</evidence>
<comment type="caution">
    <text evidence="3">The sequence shown here is derived from an EMBL/GenBank/DDBJ whole genome shotgun (WGS) entry which is preliminary data.</text>
</comment>
<name>X1CWF8_9ZZZZ</name>
<dbReference type="EMBL" id="BART01020126">
    <property type="protein sequence ID" value="GAH00410.1"/>
    <property type="molecule type" value="Genomic_DNA"/>
</dbReference>
<dbReference type="InterPro" id="IPR002068">
    <property type="entry name" value="A-crystallin/Hsp20_dom"/>
</dbReference>
<reference evidence="3" key="1">
    <citation type="journal article" date="2014" name="Front. Microbiol.">
        <title>High frequency of phylogenetically diverse reductive dehalogenase-homologous genes in deep subseafloor sedimentary metagenomes.</title>
        <authorList>
            <person name="Kawai M."/>
            <person name="Futagami T."/>
            <person name="Toyoda A."/>
            <person name="Takaki Y."/>
            <person name="Nishi S."/>
            <person name="Hori S."/>
            <person name="Arai W."/>
            <person name="Tsubouchi T."/>
            <person name="Morono Y."/>
            <person name="Uchiyama I."/>
            <person name="Ito T."/>
            <person name="Fujiyama A."/>
            <person name="Inagaki F."/>
            <person name="Takami H."/>
        </authorList>
    </citation>
    <scope>NUCLEOTIDE SEQUENCE</scope>
    <source>
        <strain evidence="3">Expedition CK06-06</strain>
    </source>
</reference>
<dbReference type="Gene3D" id="2.60.40.790">
    <property type="match status" value="1"/>
</dbReference>
<organism evidence="3">
    <name type="scientific">marine sediment metagenome</name>
    <dbReference type="NCBI Taxonomy" id="412755"/>
    <lineage>
        <taxon>unclassified sequences</taxon>
        <taxon>metagenomes</taxon>
        <taxon>ecological metagenomes</taxon>
    </lineage>
</organism>
<gene>
    <name evidence="3" type="ORF">S01H4_37461</name>
</gene>
<feature type="domain" description="SHSP" evidence="1">
    <location>
        <begin position="6"/>
        <end position="117"/>
    </location>
</feature>